<gene>
    <name evidence="2" type="ORF">ACFFGN_26660</name>
</gene>
<keyword evidence="1" id="KW-0472">Membrane</keyword>
<name>A0ABV6QSR1_9ACTN</name>
<feature type="transmembrane region" description="Helical" evidence="1">
    <location>
        <begin position="412"/>
        <end position="431"/>
    </location>
</feature>
<feature type="transmembrane region" description="Helical" evidence="1">
    <location>
        <begin position="41"/>
        <end position="60"/>
    </location>
</feature>
<feature type="transmembrane region" description="Helical" evidence="1">
    <location>
        <begin position="94"/>
        <end position="111"/>
    </location>
</feature>
<feature type="transmembrane region" description="Helical" evidence="1">
    <location>
        <begin position="467"/>
        <end position="485"/>
    </location>
</feature>
<dbReference type="RefSeq" id="WP_380052716.1">
    <property type="nucleotide sequence ID" value="NZ_JBHLTC010000035.1"/>
</dbReference>
<feature type="transmembrane region" description="Helical" evidence="1">
    <location>
        <begin position="286"/>
        <end position="303"/>
    </location>
</feature>
<feature type="transmembrane region" description="Helical" evidence="1">
    <location>
        <begin position="218"/>
        <end position="239"/>
    </location>
</feature>
<keyword evidence="1" id="KW-1133">Transmembrane helix</keyword>
<feature type="transmembrane region" description="Helical" evidence="1">
    <location>
        <begin position="67"/>
        <end position="88"/>
    </location>
</feature>
<feature type="transmembrane region" description="Helical" evidence="1">
    <location>
        <begin position="355"/>
        <end position="375"/>
    </location>
</feature>
<evidence type="ECO:0000313" key="2">
    <source>
        <dbReference type="EMBL" id="MFC0627684.1"/>
    </source>
</evidence>
<feature type="transmembrane region" description="Helical" evidence="1">
    <location>
        <begin position="246"/>
        <end position="266"/>
    </location>
</feature>
<evidence type="ECO:0000313" key="3">
    <source>
        <dbReference type="Proteomes" id="UP001589890"/>
    </source>
</evidence>
<feature type="transmembrane region" description="Helical" evidence="1">
    <location>
        <begin position="560"/>
        <end position="578"/>
    </location>
</feature>
<sequence length="743" mass="79101">MHARGRHAAGASANLAAALPLAGLVIALLLAHAPPGVVARYLIFLIFGVTLPGLVIWRGIGRYRRNLIEDLGAAFAVGTAAQLIVYLASASVGLQKWSWVWAIPVLLVGVLDRDMRYACWARVHEPVRPVTAWLFSAATALVLLAVFQHGPAAFAPPYTDPNTFYPDMPFHQALGISAMYDVPLTSLWVSGEPMKYHSFFHQIAAATSWATGIDMSHLIYTIGWLPLMLAGCALTFGLADRFVRRSGWVAPLAVLAAGIGGTIQPLSEIALASLSTATGAYLSPSQNLGGMYAVLLAILAVDLLRRERNAGRWVLLLGVALAASGAKATVLPLIICGFGLAWLAGLAVRRRDRTALIGGVVLGLLFLGSVVAIFGGQSSGLEFKLGEAFARMPPYPSLRQTSGPDVDGHAQLVTAVVTLLGWAVAGFGLLFVRRLWKDPGIPFLVGVSVGGLMAMLLTAQPGISQMYFLRTAFPAIAVLTCVGLAQLVQRIGDRRAVVVVGAGAGLGTLACVIALIATSSMSRTNVTTPWLYAGLALVLSAVVVTVVWKSIQRPGRVTTVFATALAAAAVVAACIVPVQSIVSDEGVAGELFGKPGKGGPTIEQADAARWIRDHSNIDDLVATNAHCLVKTTTDCDTRHFWIAALSERQVLIEGWAYTNRINAEASRLHSNPNLLPFWDQTLIDVNDQVFAQPNETVVGKLRDELKVRWLYADNASGGVSAELENFAVLRYRNKGASIYELTS</sequence>
<proteinExistence type="predicted"/>
<feature type="transmembrane region" description="Helical" evidence="1">
    <location>
        <begin position="332"/>
        <end position="348"/>
    </location>
</feature>
<comment type="caution">
    <text evidence="2">The sequence shown here is derived from an EMBL/GenBank/DDBJ whole genome shotgun (WGS) entry which is preliminary data.</text>
</comment>
<evidence type="ECO:0000256" key="1">
    <source>
        <dbReference type="SAM" id="Phobius"/>
    </source>
</evidence>
<feature type="transmembrane region" description="Helical" evidence="1">
    <location>
        <begin position="530"/>
        <end position="548"/>
    </location>
</feature>
<reference evidence="2 3" key="1">
    <citation type="submission" date="2024-09" db="EMBL/GenBank/DDBJ databases">
        <authorList>
            <person name="Sun Q."/>
            <person name="Mori K."/>
        </authorList>
    </citation>
    <scope>NUCLEOTIDE SEQUENCE [LARGE SCALE GENOMIC DNA]</scope>
    <source>
        <strain evidence="2 3">CGMCC 1.15906</strain>
    </source>
</reference>
<feature type="transmembrane region" description="Helical" evidence="1">
    <location>
        <begin position="132"/>
        <end position="150"/>
    </location>
</feature>
<dbReference type="EMBL" id="JBHLTC010000035">
    <property type="protein sequence ID" value="MFC0627684.1"/>
    <property type="molecule type" value="Genomic_DNA"/>
</dbReference>
<accession>A0ABV6QSR1</accession>
<keyword evidence="1" id="KW-0812">Transmembrane</keyword>
<feature type="transmembrane region" description="Helical" evidence="1">
    <location>
        <begin position="443"/>
        <end position="461"/>
    </location>
</feature>
<evidence type="ECO:0008006" key="4">
    <source>
        <dbReference type="Google" id="ProtNLM"/>
    </source>
</evidence>
<protein>
    <recommendedName>
        <fullName evidence="4">4-amino-4-deoxy-L-arabinose transferase-like glycosyltransferase</fullName>
    </recommendedName>
</protein>
<dbReference type="Proteomes" id="UP001589890">
    <property type="component" value="Unassembled WGS sequence"/>
</dbReference>
<organism evidence="2 3">
    <name type="scientific">Kribbella deserti</name>
    <dbReference type="NCBI Taxonomy" id="1926257"/>
    <lineage>
        <taxon>Bacteria</taxon>
        <taxon>Bacillati</taxon>
        <taxon>Actinomycetota</taxon>
        <taxon>Actinomycetes</taxon>
        <taxon>Propionibacteriales</taxon>
        <taxon>Kribbellaceae</taxon>
        <taxon>Kribbella</taxon>
    </lineage>
</organism>
<feature type="transmembrane region" description="Helical" evidence="1">
    <location>
        <begin position="310"/>
        <end position="326"/>
    </location>
</feature>
<keyword evidence="3" id="KW-1185">Reference proteome</keyword>
<feature type="transmembrane region" description="Helical" evidence="1">
    <location>
        <begin position="497"/>
        <end position="518"/>
    </location>
</feature>